<keyword evidence="2" id="KW-1185">Reference proteome</keyword>
<evidence type="ECO:0000313" key="1">
    <source>
        <dbReference type="EMBL" id="BCO25978.1"/>
    </source>
</evidence>
<evidence type="ECO:0000313" key="2">
    <source>
        <dbReference type="Proteomes" id="UP000824366"/>
    </source>
</evidence>
<sequence>MGIRQFARNVCSHDSRLPTLLQRRDKQTLVPTDSSGGSGSQELEKIATHLIAVCAYRTCTTGKINTKNQFQLDAKPFHGRSGQSSCISRASGVTVGEGCYFQDGMGKLLEVQGRHVASLRLDAFHFQCIHCGWPVDTEVEPAPQVNRRCFIPVDARPWPPRWLYRVHHCNTWLGDSDTSPFAAAGLSVISPLDMAGA</sequence>
<proteinExistence type="predicted"/>
<dbReference type="EMBL" id="AP024238">
    <property type="protein sequence ID" value="BCO25978.1"/>
    <property type="molecule type" value="Genomic_DNA"/>
</dbReference>
<protein>
    <recommendedName>
        <fullName evidence="3">CENP-V/GFA domain-containing protein</fullName>
    </recommendedName>
</protein>
<organism evidence="1 2">
    <name type="scientific">Rhodoferax lithotrophicus</name>
    <dbReference type="NCBI Taxonomy" id="2798804"/>
    <lineage>
        <taxon>Bacteria</taxon>
        <taxon>Pseudomonadati</taxon>
        <taxon>Pseudomonadota</taxon>
        <taxon>Betaproteobacteria</taxon>
        <taxon>Burkholderiales</taxon>
        <taxon>Comamonadaceae</taxon>
        <taxon>Rhodoferax</taxon>
    </lineage>
</organism>
<name>A0ABM7MIA3_9BURK</name>
<gene>
    <name evidence="1" type="ORF">MIZ03_0857</name>
</gene>
<reference evidence="1 2" key="1">
    <citation type="journal article" date="2021" name="Microbiol. Spectr.">
        <title>A Single Bacterium Capable of Oxidation and Reduction of Iron at Circumneutral pH.</title>
        <authorList>
            <person name="Kato S."/>
            <person name="Ohkuma M."/>
        </authorList>
    </citation>
    <scope>NUCLEOTIDE SEQUENCE [LARGE SCALE GENOMIC DNA]</scope>
    <source>
        <strain evidence="1 2">MIZ03</strain>
    </source>
</reference>
<dbReference type="Proteomes" id="UP000824366">
    <property type="component" value="Chromosome"/>
</dbReference>
<evidence type="ECO:0008006" key="3">
    <source>
        <dbReference type="Google" id="ProtNLM"/>
    </source>
</evidence>
<accession>A0ABM7MIA3</accession>